<dbReference type="Proteomes" id="UP000054107">
    <property type="component" value="Unassembled WGS sequence"/>
</dbReference>
<evidence type="ECO:0000313" key="1">
    <source>
        <dbReference type="EMBL" id="CEP15824.1"/>
    </source>
</evidence>
<name>A0A0B7NJZ4_9FUNG</name>
<dbReference type="AlphaFoldDB" id="A0A0B7NJZ4"/>
<reference evidence="1 2" key="1">
    <citation type="submission" date="2014-09" db="EMBL/GenBank/DDBJ databases">
        <authorList>
            <person name="Ellenberger Sabrina"/>
        </authorList>
    </citation>
    <scope>NUCLEOTIDE SEQUENCE [LARGE SCALE GENOMIC DNA]</scope>
    <source>
        <strain evidence="1 2">CBS 412.66</strain>
    </source>
</reference>
<gene>
    <name evidence="1" type="primary">PARPA_10065.1 scaffold 39287</name>
</gene>
<evidence type="ECO:0000313" key="2">
    <source>
        <dbReference type="Proteomes" id="UP000054107"/>
    </source>
</evidence>
<dbReference type="OrthoDB" id="2302430at2759"/>
<dbReference type="EMBL" id="LN732637">
    <property type="protein sequence ID" value="CEP15824.1"/>
    <property type="molecule type" value="Genomic_DNA"/>
</dbReference>
<accession>A0A0B7NJZ4</accession>
<organism evidence="1 2">
    <name type="scientific">Parasitella parasitica</name>
    <dbReference type="NCBI Taxonomy" id="35722"/>
    <lineage>
        <taxon>Eukaryota</taxon>
        <taxon>Fungi</taxon>
        <taxon>Fungi incertae sedis</taxon>
        <taxon>Mucoromycota</taxon>
        <taxon>Mucoromycotina</taxon>
        <taxon>Mucoromycetes</taxon>
        <taxon>Mucorales</taxon>
        <taxon>Mucorineae</taxon>
        <taxon>Mucoraceae</taxon>
        <taxon>Parasitella</taxon>
    </lineage>
</organism>
<keyword evidence="2" id="KW-1185">Reference proteome</keyword>
<proteinExistence type="predicted"/>
<sequence>MLEKPTAGASCAPPVRTSGGGLQLVIFFNYTQVNKYKKLFDSAKAVQAQSSTGFSGPTPIDISYETHVSSISISNIADGTSDMSASTSDVPQNDDIHALNTSGTAVNEGYYTTSSIASFSSNVAFKGNCFKIVSDFNTVINEKFTDIGYFITSDGRRALMSEIERLKLDFFKTTTTTSGCSPNVSIVPNNLDALTRKREITQRTTNHHTEDCNASADSKQRINAAESKFGGGKSKSRECFNSKKPYCVSPTLAQRLEVEVNSNNKGFMKKTSKKVNFINRIASTEEELTITYNSPQISAKFEIFDIFSDIDVVIGMDLNANKRNNF</sequence>
<protein>
    <submittedName>
        <fullName evidence="1">Uncharacterized protein</fullName>
    </submittedName>
</protein>